<dbReference type="Proteomes" id="UP001176517">
    <property type="component" value="Unassembled WGS sequence"/>
</dbReference>
<dbReference type="EMBL" id="JAPDMZ010000247">
    <property type="protein sequence ID" value="KAK0545095.1"/>
    <property type="molecule type" value="Genomic_DNA"/>
</dbReference>
<feature type="compositionally biased region" description="Polar residues" evidence="1">
    <location>
        <begin position="336"/>
        <end position="347"/>
    </location>
</feature>
<feature type="region of interest" description="Disordered" evidence="1">
    <location>
        <begin position="49"/>
        <end position="72"/>
    </location>
</feature>
<dbReference type="InterPro" id="IPR013904">
    <property type="entry name" value="RXT2_N"/>
</dbReference>
<feature type="region of interest" description="Disordered" evidence="1">
    <location>
        <begin position="552"/>
        <end position="632"/>
    </location>
</feature>
<feature type="region of interest" description="Disordered" evidence="1">
    <location>
        <begin position="329"/>
        <end position="375"/>
    </location>
</feature>
<evidence type="ECO:0000313" key="3">
    <source>
        <dbReference type="EMBL" id="KAK0545095.1"/>
    </source>
</evidence>
<dbReference type="AlphaFoldDB" id="A0AAN6GKM8"/>
<name>A0AAN6GKM8_9BASI</name>
<feature type="compositionally biased region" description="Low complexity" evidence="1">
    <location>
        <begin position="599"/>
        <end position="618"/>
    </location>
</feature>
<comment type="caution">
    <text evidence="3">The sequence shown here is derived from an EMBL/GenBank/DDBJ whole genome shotgun (WGS) entry which is preliminary data.</text>
</comment>
<feature type="compositionally biased region" description="Low complexity" evidence="1">
    <location>
        <begin position="423"/>
        <end position="443"/>
    </location>
</feature>
<evidence type="ECO:0000259" key="2">
    <source>
        <dbReference type="Pfam" id="PF08595"/>
    </source>
</evidence>
<feature type="domain" description="Transcriptional regulatory protein RXT2 N-terminal" evidence="2">
    <location>
        <begin position="146"/>
        <end position="305"/>
    </location>
</feature>
<gene>
    <name evidence="3" type="ORF">OC846_005803</name>
</gene>
<accession>A0AAN6GKM8</accession>
<dbReference type="Pfam" id="PF08595">
    <property type="entry name" value="RXT2_N"/>
    <property type="match status" value="1"/>
</dbReference>
<feature type="compositionally biased region" description="Polar residues" evidence="1">
    <location>
        <begin position="366"/>
        <end position="375"/>
    </location>
</feature>
<feature type="region of interest" description="Disordered" evidence="1">
    <location>
        <begin position="407"/>
        <end position="483"/>
    </location>
</feature>
<feature type="compositionally biased region" description="Polar residues" evidence="1">
    <location>
        <begin position="444"/>
        <end position="459"/>
    </location>
</feature>
<keyword evidence="4" id="KW-1185">Reference proteome</keyword>
<evidence type="ECO:0000256" key="1">
    <source>
        <dbReference type="SAM" id="MobiDB-lite"/>
    </source>
</evidence>
<proteinExistence type="predicted"/>
<feature type="compositionally biased region" description="Basic residues" evidence="1">
    <location>
        <begin position="570"/>
        <end position="581"/>
    </location>
</feature>
<reference evidence="3" key="1">
    <citation type="journal article" date="2023" name="PhytoFront">
        <title>Draft Genome Resources of Seven Strains of Tilletia horrida, Causal Agent of Kernel Smut of Rice.</title>
        <authorList>
            <person name="Khanal S."/>
            <person name="Antony Babu S."/>
            <person name="Zhou X.G."/>
        </authorList>
    </citation>
    <scope>NUCLEOTIDE SEQUENCE</scope>
    <source>
        <strain evidence="3">TX6</strain>
    </source>
</reference>
<organism evidence="3 4">
    <name type="scientific">Tilletia horrida</name>
    <dbReference type="NCBI Taxonomy" id="155126"/>
    <lineage>
        <taxon>Eukaryota</taxon>
        <taxon>Fungi</taxon>
        <taxon>Dikarya</taxon>
        <taxon>Basidiomycota</taxon>
        <taxon>Ustilaginomycotina</taxon>
        <taxon>Exobasidiomycetes</taxon>
        <taxon>Tilletiales</taxon>
        <taxon>Tilletiaceae</taxon>
        <taxon>Tilletia</taxon>
    </lineage>
</organism>
<protein>
    <recommendedName>
        <fullName evidence="2">Transcriptional regulatory protein RXT2 N-terminal domain-containing protein</fullName>
    </recommendedName>
</protein>
<evidence type="ECO:0000313" key="4">
    <source>
        <dbReference type="Proteomes" id="UP001176517"/>
    </source>
</evidence>
<sequence>MASPELERHMEGEWEPVQLMDREAEERRLAILQRDAERERLLWLSLPGNDHPTYYSDSEADGNEQDGMSTSPTVAAAAADVEFDPYLRQAADALKRQDPTSSQLRAISKSATAQRYRYHPVLAADQKEQGRAAVAQKILHGHRSGNRGNKLKREEGVRYANRFKLSNWSDGKNEKEASDSSKQRTKALQRASIRSLLNAAASAEGIELEMAEGSQQQQLSDAQDIAHLLADEEMTQAQDALYDDKGIGPSSRPENLTSTSLAPTLLRPVLTPLALLESQTLRHTFRNPHIGALSKTALDLIESESVVSRALGRCFAAIESGGMPGWATYQEGGGSSRSTGLPSQTPLESGDGFVGSEGEHMARPGRQNSAGRRSAQSLSLSLTNLSPALSQLEHLFITPGGIDVPNGQFVGRPAEPQTAGGDEVPSASEGAAPSGAPMSAEGAQSESVSGTVVENSNQTERTHEDGAAMNSSTLPVPPVGEPEMTHLDVDQQRALVRAALECLYELAQDSREYIERLQEVREKLAQVKIGRARIWGAVRGWALGEVEDELEQRRNEQLPGRGHPGSGRDGHHHPHHHHHHNMAGPGEDADANGGASVDGSSTGTRGKSGRSGRSSRAGRGQGQEGGSSRSGR</sequence>